<evidence type="ECO:0000313" key="3">
    <source>
        <dbReference type="Proteomes" id="UP000075324"/>
    </source>
</evidence>
<evidence type="ECO:0000313" key="2">
    <source>
        <dbReference type="EMBL" id="KYD30447.1"/>
    </source>
</evidence>
<dbReference type="RefSeq" id="WP_255265206.1">
    <property type="nucleotide sequence ID" value="NZ_CP070511.1"/>
</dbReference>
<comment type="caution">
    <text evidence="2">The sequence shown here is derived from an EMBL/GenBank/DDBJ whole genome shotgun (WGS) entry which is preliminary data.</text>
</comment>
<reference evidence="2 3" key="1">
    <citation type="submission" date="2016-01" db="EMBL/GenBank/DDBJ databases">
        <title>Draft Genome Sequences of Seven Thermophilic Sporeformers Isolated from Foods.</title>
        <authorList>
            <person name="Berendsen E.M."/>
            <person name="Wells-Bennik M.H."/>
            <person name="Krawcyk A.O."/>
            <person name="De Jong A."/>
            <person name="Holsappel S."/>
            <person name="Eijlander R.T."/>
            <person name="Kuipers O.P."/>
        </authorList>
    </citation>
    <scope>NUCLEOTIDE SEQUENCE [LARGE SCALE GENOMIC DNA]</scope>
    <source>
        <strain evidence="2 3">B4110</strain>
    </source>
</reference>
<proteinExistence type="predicted"/>
<dbReference type="PATRIC" id="fig|153151.4.peg.3124"/>
<organism evidence="2 3">
    <name type="scientific">Parageobacillus toebii</name>
    <dbReference type="NCBI Taxonomy" id="153151"/>
    <lineage>
        <taxon>Bacteria</taxon>
        <taxon>Bacillati</taxon>
        <taxon>Bacillota</taxon>
        <taxon>Bacilli</taxon>
        <taxon>Bacillales</taxon>
        <taxon>Anoxybacillaceae</taxon>
        <taxon>Parageobacillus</taxon>
    </lineage>
</organism>
<dbReference type="EMBL" id="LQYW01000051">
    <property type="protein sequence ID" value="KYD30447.1"/>
    <property type="molecule type" value="Genomic_DNA"/>
</dbReference>
<feature type="compositionally biased region" description="Basic and acidic residues" evidence="1">
    <location>
        <begin position="1"/>
        <end position="35"/>
    </location>
</feature>
<sequence length="42" mass="4966">MKQEKQNKSIEQQQKDRQPEKEMEKQSGYGDKKLEGPNFPAE</sequence>
<gene>
    <name evidence="2" type="ORF">B4110_2138</name>
</gene>
<feature type="region of interest" description="Disordered" evidence="1">
    <location>
        <begin position="1"/>
        <end position="42"/>
    </location>
</feature>
<dbReference type="AlphaFoldDB" id="A0A150N159"/>
<protein>
    <submittedName>
        <fullName evidence="2">Uncharacterized protein</fullName>
    </submittedName>
</protein>
<name>A0A150N159_9BACL</name>
<accession>A0A150N159</accession>
<evidence type="ECO:0000256" key="1">
    <source>
        <dbReference type="SAM" id="MobiDB-lite"/>
    </source>
</evidence>
<dbReference type="Proteomes" id="UP000075324">
    <property type="component" value="Unassembled WGS sequence"/>
</dbReference>
<dbReference type="GeneID" id="94901490"/>